<reference evidence="6 7" key="1">
    <citation type="submission" date="2016-11" db="EMBL/GenBank/DDBJ databases">
        <authorList>
            <person name="Jaros S."/>
            <person name="Januszkiewicz K."/>
            <person name="Wedrychowicz H."/>
        </authorList>
    </citation>
    <scope>NUCLEOTIDE SEQUENCE [LARGE SCALE GENOMIC DNA]</scope>
    <source>
        <strain evidence="6 7">DSM 17918</strain>
    </source>
</reference>
<evidence type="ECO:0000259" key="4">
    <source>
        <dbReference type="Pfam" id="PF07833"/>
    </source>
</evidence>
<accession>A0A1M5C1I4</accession>
<dbReference type="Pfam" id="PF00149">
    <property type="entry name" value="Metallophos"/>
    <property type="match status" value="1"/>
</dbReference>
<dbReference type="SUPFAM" id="SSF55383">
    <property type="entry name" value="Copper amine oxidase, domain N"/>
    <property type="match status" value="1"/>
</dbReference>
<dbReference type="SUPFAM" id="SSF56300">
    <property type="entry name" value="Metallo-dependent phosphatases"/>
    <property type="match status" value="1"/>
</dbReference>
<dbReference type="RefSeq" id="WP_073344811.1">
    <property type="nucleotide sequence ID" value="NZ_FQVH01000025.1"/>
</dbReference>
<dbReference type="InterPro" id="IPR036582">
    <property type="entry name" value="Mao_N_sf"/>
</dbReference>
<organism evidence="6 7">
    <name type="scientific">Caldanaerobius fijiensis DSM 17918</name>
    <dbReference type="NCBI Taxonomy" id="1121256"/>
    <lineage>
        <taxon>Bacteria</taxon>
        <taxon>Bacillati</taxon>
        <taxon>Bacillota</taxon>
        <taxon>Clostridia</taxon>
        <taxon>Thermoanaerobacterales</taxon>
        <taxon>Thermoanaerobacteraceae</taxon>
        <taxon>Caldanaerobius</taxon>
    </lineage>
</organism>
<dbReference type="SUPFAM" id="SSF49363">
    <property type="entry name" value="Purple acid phosphatase, N-terminal domain"/>
    <property type="match status" value="1"/>
</dbReference>
<evidence type="ECO:0000256" key="1">
    <source>
        <dbReference type="ARBA" id="ARBA00022729"/>
    </source>
</evidence>
<dbReference type="Proteomes" id="UP000184088">
    <property type="component" value="Unassembled WGS sequence"/>
</dbReference>
<dbReference type="EMBL" id="FQVH01000025">
    <property type="protein sequence ID" value="SHF48608.1"/>
    <property type="molecule type" value="Genomic_DNA"/>
</dbReference>
<dbReference type="InterPro" id="IPR012854">
    <property type="entry name" value="Cu_amine_oxidase-like_N"/>
</dbReference>
<proteinExistence type="predicted"/>
<keyword evidence="7" id="KW-1185">Reference proteome</keyword>
<feature type="signal peptide" evidence="2">
    <location>
        <begin position="1"/>
        <end position="25"/>
    </location>
</feature>
<dbReference type="Pfam" id="PF16656">
    <property type="entry name" value="Pur_ac_phosph_N"/>
    <property type="match status" value="1"/>
</dbReference>
<dbReference type="AlphaFoldDB" id="A0A1M5C1I4"/>
<dbReference type="Gene3D" id="2.60.40.380">
    <property type="entry name" value="Purple acid phosphatase-like, N-terminal"/>
    <property type="match status" value="1"/>
</dbReference>
<dbReference type="STRING" id="1121256.SAMN02746089_02006"/>
<dbReference type="PANTHER" id="PTHR45867:SF3">
    <property type="entry name" value="ACID PHOSPHATASE TYPE 7"/>
    <property type="match status" value="1"/>
</dbReference>
<dbReference type="InterPro" id="IPR008963">
    <property type="entry name" value="Purple_acid_Pase-like_N"/>
</dbReference>
<keyword evidence="1 2" id="KW-0732">Signal</keyword>
<dbReference type="InterPro" id="IPR015914">
    <property type="entry name" value="PAPs_N"/>
</dbReference>
<dbReference type="GO" id="GO:0046872">
    <property type="term" value="F:metal ion binding"/>
    <property type="evidence" value="ECO:0007669"/>
    <property type="project" value="InterPro"/>
</dbReference>
<evidence type="ECO:0000256" key="2">
    <source>
        <dbReference type="SAM" id="SignalP"/>
    </source>
</evidence>
<feature type="domain" description="Copper amine oxidase-like N-terminal" evidence="4">
    <location>
        <begin position="459"/>
        <end position="554"/>
    </location>
</feature>
<evidence type="ECO:0000259" key="5">
    <source>
        <dbReference type="Pfam" id="PF16656"/>
    </source>
</evidence>
<dbReference type="GO" id="GO:0003993">
    <property type="term" value="F:acid phosphatase activity"/>
    <property type="evidence" value="ECO:0007669"/>
    <property type="project" value="InterPro"/>
</dbReference>
<dbReference type="PANTHER" id="PTHR45867">
    <property type="entry name" value="PURPLE ACID PHOSPHATASE"/>
    <property type="match status" value="1"/>
</dbReference>
<evidence type="ECO:0000313" key="7">
    <source>
        <dbReference type="Proteomes" id="UP000184088"/>
    </source>
</evidence>
<sequence>MKKLLSLILVVCMSALLFIPASINAAEQTSYQLGASVNPDHITLTWTDNPMTTQTITWRTSTTVNKGIVQYAKETDKDKFPENAKSVNATKKEFTSDLGKMNLHIANIEGLEPGATYIYRVGDGINWSDIHTFTTEAQNTQQFKFLVFGDSQSGNPYDPEYGPWKKTIQNAFKANPDARFFVNVGDLVEWGQYYVHWNNWFDAAKGVIDTIPAMPTQGNHETYNPPDWHTTKPVFWTTQFPLPQNGPQGLKGQTYSFDYGNAHIVMLDSQEEEEKTVAGDILEAQKTWLENDLKNTNKTWKLVFFHKTPYYSKATRTNEDIKKAFQSIFDKYHVDVVFNGHDHSVARTYPIYGDKFVDSPSKGTIYYITGRSGNKYYPDLSQKVWNAFFYDPQDQPNYLVVEVNGNKLTINAVKQDGTLIDTYTIDKATGKDTPQTVIPPKYNNTRLVIYGNVLQQPFMSIGPQKIDGKWYVPVRAFVEYLGGTVTWKGNNKVDLVYGKDTVQIAQKDITATLNGKKITLPDVILNIKGNTMISADDLNTLFGFTYKYDESTNMLMFTK</sequence>
<dbReference type="Gene3D" id="3.60.21.10">
    <property type="match status" value="1"/>
</dbReference>
<gene>
    <name evidence="6" type="ORF">SAMN02746089_02006</name>
</gene>
<dbReference type="Pfam" id="PF07833">
    <property type="entry name" value="Cu_amine_oxidN1"/>
    <property type="match status" value="1"/>
</dbReference>
<dbReference type="InterPro" id="IPR004843">
    <property type="entry name" value="Calcineurin-like_PHP"/>
</dbReference>
<dbReference type="InterPro" id="IPR029052">
    <property type="entry name" value="Metallo-depent_PP-like"/>
</dbReference>
<feature type="domain" description="Purple acid phosphatase N-terminal" evidence="5">
    <location>
        <begin position="39"/>
        <end position="135"/>
    </location>
</feature>
<feature type="chain" id="PRO_5038683682" evidence="2">
    <location>
        <begin position="26"/>
        <end position="559"/>
    </location>
</feature>
<dbReference type="Gene3D" id="3.30.457.10">
    <property type="entry name" value="Copper amine oxidase-like, N-terminal domain"/>
    <property type="match status" value="1"/>
</dbReference>
<dbReference type="OrthoDB" id="9809781at2"/>
<feature type="domain" description="Calcineurin-like phosphoesterase" evidence="3">
    <location>
        <begin position="143"/>
        <end position="344"/>
    </location>
</feature>
<evidence type="ECO:0000259" key="3">
    <source>
        <dbReference type="Pfam" id="PF00149"/>
    </source>
</evidence>
<evidence type="ECO:0000313" key="6">
    <source>
        <dbReference type="EMBL" id="SHF48608.1"/>
    </source>
</evidence>
<protein>
    <submittedName>
        <fullName evidence="6">Copper amine oxidase N-terminal domain-containing protein</fullName>
    </submittedName>
</protein>
<name>A0A1M5C1I4_9THEO</name>